<evidence type="ECO:0000256" key="6">
    <source>
        <dbReference type="ARBA" id="ARBA00022989"/>
    </source>
</evidence>
<dbReference type="PANTHER" id="PTHR14154">
    <property type="entry name" value="UPF0041 BRAIN PROTEIN 44-RELATED"/>
    <property type="match status" value="1"/>
</dbReference>
<evidence type="ECO:0000313" key="10">
    <source>
        <dbReference type="EMBL" id="PVV03901.1"/>
    </source>
</evidence>
<gene>
    <name evidence="10" type="ORF">BB560_001606</name>
</gene>
<proteinExistence type="inferred from homology"/>
<comment type="function">
    <text evidence="9">Mediates the uptake of pyruvate into mitochondria.</text>
</comment>
<evidence type="ECO:0000256" key="2">
    <source>
        <dbReference type="ARBA" id="ARBA00006416"/>
    </source>
</evidence>
<dbReference type="Proteomes" id="UP000245609">
    <property type="component" value="Unassembled WGS sequence"/>
</dbReference>
<evidence type="ECO:0000256" key="3">
    <source>
        <dbReference type="ARBA" id="ARBA00022448"/>
    </source>
</evidence>
<dbReference type="GO" id="GO:0005743">
    <property type="term" value="C:mitochondrial inner membrane"/>
    <property type="evidence" value="ECO:0007669"/>
    <property type="project" value="UniProtKB-SubCell"/>
</dbReference>
<evidence type="ECO:0000256" key="1">
    <source>
        <dbReference type="ARBA" id="ARBA00004448"/>
    </source>
</evidence>
<comment type="caution">
    <text evidence="10">The sequence shown here is derived from an EMBL/GenBank/DDBJ whole genome shotgun (WGS) entry which is preliminary data.</text>
</comment>
<organism evidence="10 11">
    <name type="scientific">Smittium megazygosporum</name>
    <dbReference type="NCBI Taxonomy" id="133381"/>
    <lineage>
        <taxon>Eukaryota</taxon>
        <taxon>Fungi</taxon>
        <taxon>Fungi incertae sedis</taxon>
        <taxon>Zoopagomycota</taxon>
        <taxon>Kickxellomycotina</taxon>
        <taxon>Harpellomycetes</taxon>
        <taxon>Harpellales</taxon>
        <taxon>Legeriomycetaceae</taxon>
        <taxon>Smittium</taxon>
    </lineage>
</organism>
<evidence type="ECO:0000256" key="9">
    <source>
        <dbReference type="RuleBase" id="RU363100"/>
    </source>
</evidence>
<evidence type="ECO:0000313" key="11">
    <source>
        <dbReference type="Proteomes" id="UP000245609"/>
    </source>
</evidence>
<keyword evidence="8" id="KW-0472">Membrane</keyword>
<dbReference type="STRING" id="133381.A0A2T9ZH42"/>
<dbReference type="GO" id="GO:0006850">
    <property type="term" value="P:pyruvate import into mitochondria"/>
    <property type="evidence" value="ECO:0007669"/>
    <property type="project" value="InterPro"/>
</dbReference>
<dbReference type="OrthoDB" id="1697690at2759"/>
<dbReference type="AlphaFoldDB" id="A0A2T9ZH42"/>
<keyword evidence="5 9" id="KW-0999">Mitochondrion inner membrane</keyword>
<accession>A0A2T9ZH42</accession>
<keyword evidence="11" id="KW-1185">Reference proteome</keyword>
<sequence length="123" mass="13862">MSWAGRLFSKLKSKEFRSYLMSTHFWGPDTYKPPEMISGKMTAALLLYSSVFSRFAWVVIPRNYLLFIMHVTNASAQAFQLTRLVKYNGGIKNTIDAEIKASKVVADPAEPATPIPSQKQESN</sequence>
<keyword evidence="3 9" id="KW-0813">Transport</keyword>
<evidence type="ECO:0000256" key="7">
    <source>
        <dbReference type="ARBA" id="ARBA00023128"/>
    </source>
</evidence>
<keyword evidence="4" id="KW-0812">Transmembrane</keyword>
<keyword evidence="7 9" id="KW-0496">Mitochondrion</keyword>
<protein>
    <recommendedName>
        <fullName evidence="9">Mitochondrial pyruvate carrier</fullName>
    </recommendedName>
</protein>
<keyword evidence="6" id="KW-1133">Transmembrane helix</keyword>
<evidence type="ECO:0000256" key="4">
    <source>
        <dbReference type="ARBA" id="ARBA00022692"/>
    </source>
</evidence>
<evidence type="ECO:0000256" key="5">
    <source>
        <dbReference type="ARBA" id="ARBA00022792"/>
    </source>
</evidence>
<name>A0A2T9ZH42_9FUNG</name>
<reference evidence="10 11" key="1">
    <citation type="journal article" date="2018" name="MBio">
        <title>Comparative Genomics Reveals the Core Gene Toolbox for the Fungus-Insect Symbiosis.</title>
        <authorList>
            <person name="Wang Y."/>
            <person name="Stata M."/>
            <person name="Wang W."/>
            <person name="Stajich J.E."/>
            <person name="White M.M."/>
            <person name="Moncalvo J.M."/>
        </authorList>
    </citation>
    <scope>NUCLEOTIDE SEQUENCE [LARGE SCALE GENOMIC DNA]</scope>
    <source>
        <strain evidence="10 11">SC-DP-2</strain>
    </source>
</reference>
<comment type="subcellular location">
    <subcellularLocation>
        <location evidence="1 9">Mitochondrion inner membrane</location>
        <topology evidence="1 9">Multi-pass membrane protein</topology>
    </subcellularLocation>
</comment>
<dbReference type="EMBL" id="MBFS01000181">
    <property type="protein sequence ID" value="PVV03901.1"/>
    <property type="molecule type" value="Genomic_DNA"/>
</dbReference>
<comment type="similarity">
    <text evidence="2 9">Belongs to the mitochondrial pyruvate carrier (MPC) (TC 2.A.105) family.</text>
</comment>
<evidence type="ECO:0000256" key="8">
    <source>
        <dbReference type="ARBA" id="ARBA00023136"/>
    </source>
</evidence>
<dbReference type="Pfam" id="PF03650">
    <property type="entry name" value="MPC"/>
    <property type="match status" value="1"/>
</dbReference>
<dbReference type="InterPro" id="IPR005336">
    <property type="entry name" value="MPC"/>
</dbReference>